<evidence type="ECO:0000259" key="2">
    <source>
        <dbReference type="Pfam" id="PF06488"/>
    </source>
</evidence>
<organism evidence="3">
    <name type="scientific">Siphoviridae sp. ctg5k4</name>
    <dbReference type="NCBI Taxonomy" id="2826418"/>
    <lineage>
        <taxon>Viruses</taxon>
        <taxon>Duplodnaviria</taxon>
        <taxon>Heunggongvirae</taxon>
        <taxon>Uroviricota</taxon>
        <taxon>Caudoviricetes</taxon>
    </lineage>
</organism>
<dbReference type="Pfam" id="PF06488">
    <property type="entry name" value="L_lac_phage_MSP"/>
    <property type="match status" value="1"/>
</dbReference>
<dbReference type="InterPro" id="IPR006490">
    <property type="entry name" value="Maj_tail_phi13"/>
</dbReference>
<sequence length="188" mass="20840">MTETNIVEFGLENVHYAPITSMTPTGITYGTPVALPGAVELSINPKGDLVEFEADNVTYYAAANNNGYEGELTMALIPDHFKEACLGEKKNATSNTMSEFANATSKGFALMYQFRGDKKNRRHTLYNCTANRPTVGGKTKGNGEPNTQKLTFVAKPRLHDNLVKKSTTEATPEETYKNWFTKPFEEQE</sequence>
<dbReference type="InterPro" id="IPR046764">
    <property type="entry name" value="L_lac_phage_MSP_N"/>
</dbReference>
<proteinExistence type="predicted"/>
<feature type="region of interest" description="Disordered" evidence="1">
    <location>
        <begin position="161"/>
        <end position="188"/>
    </location>
</feature>
<evidence type="ECO:0000313" key="3">
    <source>
        <dbReference type="EMBL" id="DAD78424.1"/>
    </source>
</evidence>
<name>A0A8S5M8C8_9CAUD</name>
<dbReference type="EMBL" id="BK014843">
    <property type="protein sequence ID" value="DAD78424.1"/>
    <property type="molecule type" value="Genomic_DNA"/>
</dbReference>
<feature type="domain" description="Phage tail tube protein N-terminal" evidence="2">
    <location>
        <begin position="6"/>
        <end position="121"/>
    </location>
</feature>
<accession>A0A8S5M8C8</accession>
<evidence type="ECO:0000256" key="1">
    <source>
        <dbReference type="SAM" id="MobiDB-lite"/>
    </source>
</evidence>
<reference evidence="3" key="1">
    <citation type="journal article" date="2021" name="Proc. Natl. Acad. Sci. U.S.A.">
        <title>A Catalog of Tens of Thousands of Viruses from Human Metagenomes Reveals Hidden Associations with Chronic Diseases.</title>
        <authorList>
            <person name="Tisza M.J."/>
            <person name="Buck C.B."/>
        </authorList>
    </citation>
    <scope>NUCLEOTIDE SEQUENCE</scope>
    <source>
        <strain evidence="3">Ctg5k4</strain>
    </source>
</reference>
<protein>
    <submittedName>
        <fullName evidence="3">Tail tube protein</fullName>
    </submittedName>
</protein>
<dbReference type="NCBIfam" id="TIGR01603">
    <property type="entry name" value="maj_tail_phi13"/>
    <property type="match status" value="1"/>
</dbReference>